<dbReference type="EMBL" id="JAHYIQ010000007">
    <property type="protein sequence ID" value="KAK1130578.1"/>
    <property type="molecule type" value="Genomic_DNA"/>
</dbReference>
<gene>
    <name evidence="1" type="ORF">K0M31_018704</name>
</gene>
<protein>
    <submittedName>
        <fullName evidence="1">Uncharacterized protein</fullName>
    </submittedName>
</protein>
<sequence length="98" mass="10790">MDKGGWIKCGRVTFDLPVDHIAIRCELAQVQETKGRTAGEEPSERSDLCSLSTSNFKRTVVLGGSLEVILEKGEASLVVRRSSKLPLGCSFFYQIDVE</sequence>
<proteinExistence type="predicted"/>
<evidence type="ECO:0000313" key="2">
    <source>
        <dbReference type="Proteomes" id="UP001177670"/>
    </source>
</evidence>
<accession>A0AA40G3S8</accession>
<dbReference type="AlphaFoldDB" id="A0AA40G3S8"/>
<dbReference type="Proteomes" id="UP001177670">
    <property type="component" value="Unassembled WGS sequence"/>
</dbReference>
<comment type="caution">
    <text evidence="1">The sequence shown here is derived from an EMBL/GenBank/DDBJ whole genome shotgun (WGS) entry which is preliminary data.</text>
</comment>
<reference evidence="1" key="1">
    <citation type="submission" date="2021-10" db="EMBL/GenBank/DDBJ databases">
        <title>Melipona bicolor Genome sequencing and assembly.</title>
        <authorList>
            <person name="Araujo N.S."/>
            <person name="Arias M.C."/>
        </authorList>
    </citation>
    <scope>NUCLEOTIDE SEQUENCE</scope>
    <source>
        <strain evidence="1">USP_2M_L1-L4_2017</strain>
        <tissue evidence="1">Whole body</tissue>
    </source>
</reference>
<name>A0AA40G3S8_9HYME</name>
<organism evidence="1 2">
    <name type="scientific">Melipona bicolor</name>
    <dbReference type="NCBI Taxonomy" id="60889"/>
    <lineage>
        <taxon>Eukaryota</taxon>
        <taxon>Metazoa</taxon>
        <taxon>Ecdysozoa</taxon>
        <taxon>Arthropoda</taxon>
        <taxon>Hexapoda</taxon>
        <taxon>Insecta</taxon>
        <taxon>Pterygota</taxon>
        <taxon>Neoptera</taxon>
        <taxon>Endopterygota</taxon>
        <taxon>Hymenoptera</taxon>
        <taxon>Apocrita</taxon>
        <taxon>Aculeata</taxon>
        <taxon>Apoidea</taxon>
        <taxon>Anthophila</taxon>
        <taxon>Apidae</taxon>
        <taxon>Melipona</taxon>
    </lineage>
</organism>
<evidence type="ECO:0000313" key="1">
    <source>
        <dbReference type="EMBL" id="KAK1130578.1"/>
    </source>
</evidence>
<keyword evidence="2" id="KW-1185">Reference proteome</keyword>